<sequence length="457" mass="50401">MKRMVLTCCAIWLSTVVFAAPGDSAVLSRISAHILSQGKCYEDLRTLCKQIGHRISASPEAEKAVAWGEAALRAAGCDRVWLQPVQVPKWVRGEEHLALRFSPDQPYVDVPVLSLGNSEGTNDKIKKAEIVMVESFDAYKKLNPTELEGKFIFFNYHFRHDFPQTFNAYGDAVKYRWQTPEVIGKTKIAGVIIRSVSSGADDFPHTGGTMYPDKENVFPLVAIGNKTADRLEAACRKGTTAAMLRSNCGLKGTAMSYNVIGEITGSVHPQDYMVVGGHLDSWDVGEGAHDDGAGCVQAIEVLRTFKSLAIKPKHSIRAVLFMNEENGAKGGRAYADSARVRKEHHIVALESDAGGFAPRGFELSWNAKQKQAFMAFAPLLQRYGIYDFEKEGGGVDVGFLKNNGSIIGELIPDSQRYFDVHHTDNDVFETVNHRELKMGAAAMAQFIYLADQYEILD</sequence>
<feature type="domain" description="Peptidase M28" evidence="22">
    <location>
        <begin position="258"/>
        <end position="446"/>
    </location>
</feature>
<evidence type="ECO:0000256" key="7">
    <source>
        <dbReference type="ARBA" id="ARBA00022645"/>
    </source>
</evidence>
<keyword evidence="17" id="KW-0325">Glycoprotein</keyword>
<accession>A0ABP8MK20</accession>
<evidence type="ECO:0000256" key="2">
    <source>
        <dbReference type="ARBA" id="ARBA00004371"/>
    </source>
</evidence>
<name>A0ABP8MK20_9BACT</name>
<dbReference type="InterPro" id="IPR039866">
    <property type="entry name" value="CPQ"/>
</dbReference>
<protein>
    <recommendedName>
        <fullName evidence="5">Carboxypeptidase Q</fullName>
    </recommendedName>
    <alternativeName>
        <fullName evidence="20">Plasma glutamate carboxypeptidase</fullName>
    </alternativeName>
</protein>
<evidence type="ECO:0000256" key="8">
    <source>
        <dbReference type="ARBA" id="ARBA00022670"/>
    </source>
</evidence>
<keyword evidence="8" id="KW-0645">Protease</keyword>
<evidence type="ECO:0000256" key="10">
    <source>
        <dbReference type="ARBA" id="ARBA00022729"/>
    </source>
</evidence>
<keyword evidence="10 21" id="KW-0732">Signal</keyword>
<evidence type="ECO:0000256" key="5">
    <source>
        <dbReference type="ARBA" id="ARBA00014116"/>
    </source>
</evidence>
<evidence type="ECO:0000256" key="15">
    <source>
        <dbReference type="ARBA" id="ARBA00023049"/>
    </source>
</evidence>
<evidence type="ECO:0000256" key="18">
    <source>
        <dbReference type="ARBA" id="ARBA00023228"/>
    </source>
</evidence>
<evidence type="ECO:0000256" key="4">
    <source>
        <dbReference type="ARBA" id="ARBA00004613"/>
    </source>
</evidence>
<comment type="caution">
    <text evidence="23">The sequence shown here is derived from an EMBL/GenBank/DDBJ whole genome shotgun (WGS) entry which is preliminary data.</text>
</comment>
<gene>
    <name evidence="23" type="ORF">GCM10023092_09820</name>
</gene>
<dbReference type="RefSeq" id="WP_344823317.1">
    <property type="nucleotide sequence ID" value="NZ_BAABEZ010000013.1"/>
</dbReference>
<keyword evidence="6" id="KW-0964">Secreted</keyword>
<feature type="chain" id="PRO_5045635344" description="Carboxypeptidase Q" evidence="21">
    <location>
        <begin position="20"/>
        <end position="457"/>
    </location>
</feature>
<dbReference type="InterPro" id="IPR007484">
    <property type="entry name" value="Peptidase_M28"/>
</dbReference>
<evidence type="ECO:0000256" key="3">
    <source>
        <dbReference type="ARBA" id="ARBA00004555"/>
    </source>
</evidence>
<comment type="subcellular location">
    <subcellularLocation>
        <location evidence="1">Endoplasmic reticulum</location>
    </subcellularLocation>
    <subcellularLocation>
        <location evidence="3">Golgi apparatus</location>
    </subcellularLocation>
    <subcellularLocation>
        <location evidence="2">Lysosome</location>
    </subcellularLocation>
    <subcellularLocation>
        <location evidence="4">Secreted</location>
    </subcellularLocation>
</comment>
<keyword evidence="7" id="KW-0121">Carboxypeptidase</keyword>
<reference evidence="24" key="1">
    <citation type="journal article" date="2019" name="Int. J. Syst. Evol. Microbiol.">
        <title>The Global Catalogue of Microorganisms (GCM) 10K type strain sequencing project: providing services to taxonomists for standard genome sequencing and annotation.</title>
        <authorList>
            <consortium name="The Broad Institute Genomics Platform"/>
            <consortium name="The Broad Institute Genome Sequencing Center for Infectious Disease"/>
            <person name="Wu L."/>
            <person name="Ma J."/>
        </authorList>
    </citation>
    <scope>NUCLEOTIDE SEQUENCE [LARGE SCALE GENOMIC DNA]</scope>
    <source>
        <strain evidence="24">JCM 31921</strain>
    </source>
</reference>
<evidence type="ECO:0000256" key="9">
    <source>
        <dbReference type="ARBA" id="ARBA00022723"/>
    </source>
</evidence>
<dbReference type="Gene3D" id="3.40.630.10">
    <property type="entry name" value="Zn peptidases"/>
    <property type="match status" value="1"/>
</dbReference>
<evidence type="ECO:0000256" key="12">
    <source>
        <dbReference type="ARBA" id="ARBA00022824"/>
    </source>
</evidence>
<dbReference type="Gene3D" id="3.50.30.30">
    <property type="match status" value="1"/>
</dbReference>
<keyword evidence="13" id="KW-0862">Zinc</keyword>
<dbReference type="SUPFAM" id="SSF53187">
    <property type="entry name" value="Zn-dependent exopeptidases"/>
    <property type="match status" value="1"/>
</dbReference>
<dbReference type="PANTHER" id="PTHR12053">
    <property type="entry name" value="PROTEASE FAMILY M28 PLASMA GLUTAMATE CARBOXYPEPTIDASE-RELATED"/>
    <property type="match status" value="1"/>
</dbReference>
<keyword evidence="24" id="KW-1185">Reference proteome</keyword>
<keyword evidence="11" id="KW-0378">Hydrolase</keyword>
<evidence type="ECO:0000256" key="16">
    <source>
        <dbReference type="ARBA" id="ARBA00023145"/>
    </source>
</evidence>
<feature type="signal peptide" evidence="21">
    <location>
        <begin position="1"/>
        <end position="19"/>
    </location>
</feature>
<evidence type="ECO:0000256" key="13">
    <source>
        <dbReference type="ARBA" id="ARBA00022833"/>
    </source>
</evidence>
<evidence type="ECO:0000259" key="22">
    <source>
        <dbReference type="Pfam" id="PF04389"/>
    </source>
</evidence>
<dbReference type="PANTHER" id="PTHR12053:SF3">
    <property type="entry name" value="CARBOXYPEPTIDASE Q"/>
    <property type="match status" value="1"/>
</dbReference>
<keyword evidence="9" id="KW-0479">Metal-binding</keyword>
<keyword evidence="15" id="KW-0482">Metalloprotease</keyword>
<comment type="subunit">
    <text evidence="19">Homodimer. The monomeric form is inactive while the homodimer is active.</text>
</comment>
<keyword evidence="12" id="KW-0256">Endoplasmic reticulum</keyword>
<evidence type="ECO:0000256" key="1">
    <source>
        <dbReference type="ARBA" id="ARBA00004240"/>
    </source>
</evidence>
<evidence type="ECO:0000313" key="24">
    <source>
        <dbReference type="Proteomes" id="UP001501410"/>
    </source>
</evidence>
<keyword evidence="14" id="KW-0333">Golgi apparatus</keyword>
<evidence type="ECO:0000256" key="11">
    <source>
        <dbReference type="ARBA" id="ARBA00022801"/>
    </source>
</evidence>
<evidence type="ECO:0000313" key="23">
    <source>
        <dbReference type="EMBL" id="GAA4451794.1"/>
    </source>
</evidence>
<evidence type="ECO:0000256" key="6">
    <source>
        <dbReference type="ARBA" id="ARBA00022525"/>
    </source>
</evidence>
<dbReference type="Pfam" id="PF04389">
    <property type="entry name" value="Peptidase_M28"/>
    <property type="match status" value="1"/>
</dbReference>
<organism evidence="23 24">
    <name type="scientific">Rurimicrobium arvi</name>
    <dbReference type="NCBI Taxonomy" id="2049916"/>
    <lineage>
        <taxon>Bacteria</taxon>
        <taxon>Pseudomonadati</taxon>
        <taxon>Bacteroidota</taxon>
        <taxon>Chitinophagia</taxon>
        <taxon>Chitinophagales</taxon>
        <taxon>Chitinophagaceae</taxon>
        <taxon>Rurimicrobium</taxon>
    </lineage>
</organism>
<evidence type="ECO:0000256" key="17">
    <source>
        <dbReference type="ARBA" id="ARBA00023180"/>
    </source>
</evidence>
<dbReference type="Proteomes" id="UP001501410">
    <property type="component" value="Unassembled WGS sequence"/>
</dbReference>
<evidence type="ECO:0000256" key="19">
    <source>
        <dbReference type="ARBA" id="ARBA00025833"/>
    </source>
</evidence>
<evidence type="ECO:0000256" key="14">
    <source>
        <dbReference type="ARBA" id="ARBA00023034"/>
    </source>
</evidence>
<dbReference type="EMBL" id="BAABEZ010000013">
    <property type="protein sequence ID" value="GAA4451794.1"/>
    <property type="molecule type" value="Genomic_DNA"/>
</dbReference>
<evidence type="ECO:0000256" key="21">
    <source>
        <dbReference type="SAM" id="SignalP"/>
    </source>
</evidence>
<keyword evidence="18" id="KW-0458">Lysosome</keyword>
<keyword evidence="16" id="KW-0865">Zymogen</keyword>
<evidence type="ECO:0000256" key="20">
    <source>
        <dbReference type="ARBA" id="ARBA00033328"/>
    </source>
</evidence>
<proteinExistence type="predicted"/>